<dbReference type="InterPro" id="IPR043824">
    <property type="entry name" value="DUF5801"/>
</dbReference>
<evidence type="ECO:0000313" key="2">
    <source>
        <dbReference type="EMBL" id="THV09796.1"/>
    </source>
</evidence>
<gene>
    <name evidence="2" type="ORF">E9677_24860</name>
</gene>
<reference evidence="2 3" key="1">
    <citation type="submission" date="2019-04" db="EMBL/GenBank/DDBJ databases">
        <title>Genome sequence of strain 7209-2.</title>
        <authorList>
            <person name="Gao J."/>
            <person name="Sun J."/>
        </authorList>
    </citation>
    <scope>NUCLEOTIDE SEQUENCE [LARGE SCALE GENOMIC DNA]</scope>
    <source>
        <strain evidence="2 3">7209-2</strain>
    </source>
</reference>
<dbReference type="RefSeq" id="WP_136560763.1">
    <property type="nucleotide sequence ID" value="NZ_STGT01000011.1"/>
</dbReference>
<dbReference type="Proteomes" id="UP000309667">
    <property type="component" value="Unassembled WGS sequence"/>
</dbReference>
<protein>
    <recommendedName>
        <fullName evidence="1">DUF5801 domain-containing protein</fullName>
    </recommendedName>
</protein>
<feature type="non-terminal residue" evidence="2">
    <location>
        <position position="619"/>
    </location>
</feature>
<accession>A0ABY2QM65</accession>
<dbReference type="EMBL" id="STGT01000011">
    <property type="protein sequence ID" value="THV09796.1"/>
    <property type="molecule type" value="Genomic_DNA"/>
</dbReference>
<proteinExistence type="predicted"/>
<dbReference type="Pfam" id="PF19116">
    <property type="entry name" value="DUF5801"/>
    <property type="match status" value="1"/>
</dbReference>
<comment type="caution">
    <text evidence="2">The sequence shown here is derived from an EMBL/GenBank/DDBJ whole genome shotgun (WGS) entry which is preliminary data.</text>
</comment>
<evidence type="ECO:0000259" key="1">
    <source>
        <dbReference type="Pfam" id="PF19116"/>
    </source>
</evidence>
<keyword evidence="3" id="KW-1185">Reference proteome</keyword>
<name>A0ABY2QM65_9HYPH</name>
<evidence type="ECO:0000313" key="3">
    <source>
        <dbReference type="Proteomes" id="UP000309667"/>
    </source>
</evidence>
<organism evidence="2 3">
    <name type="scientific">Rhizobium rhizophilum</name>
    <dbReference type="NCBI Taxonomy" id="1850373"/>
    <lineage>
        <taxon>Bacteria</taxon>
        <taxon>Pseudomonadati</taxon>
        <taxon>Pseudomonadota</taxon>
        <taxon>Alphaproteobacteria</taxon>
        <taxon>Hyphomicrobiales</taxon>
        <taxon>Rhizobiaceae</taxon>
        <taxon>Rhizobium/Agrobacterium group</taxon>
        <taxon>Rhizobium</taxon>
    </lineage>
</organism>
<sequence length="619" mass="63038">MSIEDPRLSGIDNTSAAEDFDSAVEQYLSFASETDERIEVAQAETPDAGRTDRLPAQPPVDVTATVIPGEVAPDNENVVTLPTGIELDNLEFRVDGENLVLVLADGTEITVIGGAANIPTFVIGDVELPQVALFAALEGNNINVAAGPDGTFSALSSPEASRNFVDNEIDAGPEDFALADLLGDTNFGDEVNSAAIFGGAGRPSITAPLTTPFTYDEAVIAGGAGLKVISGRLPFNPGPDFGTISAIGFSGASDVNEGDGLKVLSGFTSGGLTILITGFPAPTDGTDLDFVALEGRDTAGNLVFTITVTNRVTGDFTFELFGKLDHPDAGLNGSQDDLDDLLRLGFTYTVTDRDGDFVTGTFNIDIQDDAPVAEIVSNTVTLDDDAQTLFPGNAGGSGDVADTKVVTGLAGSLFTAGADGVSEVTITGGAFEVIFSEGGFAQVESVAWSAGIKGADGATTFTATSTNYPASAGGAAVLRVNADGSYSFELKAPVAHDAVGEAEENTSITFGFAVTDGDGDTATGQLQIQVNDDAPVSKGTVVSATVLDDEAQGNGNNWPLDFVKNEKIATGVAGALFTAGADGVKSVVVSGSFEVLTTQNGFATPVTVTWGAGTTGANG</sequence>
<feature type="domain" description="DUF5801" evidence="1">
    <location>
        <begin position="293"/>
        <end position="364"/>
    </location>
</feature>